<dbReference type="EMBL" id="UINC01005176">
    <property type="protein sequence ID" value="SVA19603.1"/>
    <property type="molecule type" value="Genomic_DNA"/>
</dbReference>
<feature type="domain" description="Ysc84 actin-binding" evidence="1">
    <location>
        <begin position="116"/>
        <end position="198"/>
    </location>
</feature>
<proteinExistence type="predicted"/>
<protein>
    <recommendedName>
        <fullName evidence="1">Ysc84 actin-binding domain-containing protein</fullName>
    </recommendedName>
</protein>
<dbReference type="Pfam" id="PF04366">
    <property type="entry name" value="Ysc84"/>
    <property type="match status" value="1"/>
</dbReference>
<accession>A0A381TZJ2</accession>
<dbReference type="CDD" id="cd11524">
    <property type="entry name" value="SYLF"/>
    <property type="match status" value="1"/>
</dbReference>
<dbReference type="InterPro" id="IPR007461">
    <property type="entry name" value="Ysc84_actin-binding"/>
</dbReference>
<dbReference type="AlphaFoldDB" id="A0A381TZJ2"/>
<name>A0A381TZJ2_9ZZZZ</name>
<reference evidence="2" key="1">
    <citation type="submission" date="2018-05" db="EMBL/GenBank/DDBJ databases">
        <authorList>
            <person name="Lanie J.A."/>
            <person name="Ng W.-L."/>
            <person name="Kazmierczak K.M."/>
            <person name="Andrzejewski T.M."/>
            <person name="Davidsen T.M."/>
            <person name="Wayne K.J."/>
            <person name="Tettelin H."/>
            <person name="Glass J.I."/>
            <person name="Rusch D."/>
            <person name="Podicherti R."/>
            <person name="Tsui H.-C.T."/>
            <person name="Winkler M.E."/>
        </authorList>
    </citation>
    <scope>NUCLEOTIDE SEQUENCE</scope>
</reference>
<organism evidence="2">
    <name type="scientific">marine metagenome</name>
    <dbReference type="NCBI Taxonomy" id="408172"/>
    <lineage>
        <taxon>unclassified sequences</taxon>
        <taxon>metagenomes</taxon>
        <taxon>ecological metagenomes</taxon>
    </lineage>
</organism>
<evidence type="ECO:0000313" key="2">
    <source>
        <dbReference type="EMBL" id="SVA19603.1"/>
    </source>
</evidence>
<gene>
    <name evidence="2" type="ORF">METZ01_LOCUS72457</name>
</gene>
<sequence>MKRINAVINILFVIFISQIFSVTTSAAQIDVTINEAIENLIDKVQASATEIDQEVDKTIDIFLSEIEGAEIFFNQASGILVFPRVAKVGMGIGVQTGEGALRVNGESIDYYRTISGSIGFQLGAQAKAIIIAFMTAQALEGFHNSNGWTVGVDGSVTFIDIGMGKSIDSERIKDPVVGFSFDPRGLMYGLTLEGSKIIKVIKE</sequence>
<evidence type="ECO:0000259" key="1">
    <source>
        <dbReference type="Pfam" id="PF04366"/>
    </source>
</evidence>